<dbReference type="SUPFAM" id="SSF50129">
    <property type="entry name" value="GroES-like"/>
    <property type="match status" value="1"/>
</dbReference>
<gene>
    <name evidence="1" type="ORF">GX356_09540</name>
</gene>
<proteinExistence type="predicted"/>
<accession>A0A7X8MWW9</accession>
<dbReference type="EMBL" id="JAAYSN010000263">
    <property type="protein sequence ID" value="NLP39940.1"/>
    <property type="molecule type" value="Genomic_DNA"/>
</dbReference>
<dbReference type="AlphaFoldDB" id="A0A7X8MWW9"/>
<protein>
    <submittedName>
        <fullName evidence="1">Alcohol dehydrogenase catalytic domain-containing protein</fullName>
    </submittedName>
</protein>
<dbReference type="Proteomes" id="UP000568696">
    <property type="component" value="Unassembled WGS sequence"/>
</dbReference>
<evidence type="ECO:0000313" key="2">
    <source>
        <dbReference type="Proteomes" id="UP000568696"/>
    </source>
</evidence>
<dbReference type="InterPro" id="IPR011032">
    <property type="entry name" value="GroES-like_sf"/>
</dbReference>
<organism evidence="1 2">
    <name type="scientific">Corynebacterium pollutisoli</name>
    <dbReference type="NCBI Taxonomy" id="1610489"/>
    <lineage>
        <taxon>Bacteria</taxon>
        <taxon>Bacillati</taxon>
        <taxon>Actinomycetota</taxon>
        <taxon>Actinomycetes</taxon>
        <taxon>Mycobacteriales</taxon>
        <taxon>Corynebacteriaceae</taxon>
        <taxon>Corynebacterium</taxon>
    </lineage>
</organism>
<reference evidence="1 2" key="1">
    <citation type="journal article" date="2020" name="Biotechnol. Biofuels">
        <title>New insights from the biogas microbiome by comprehensive genome-resolved metagenomics of nearly 1600 species originating from multiple anaerobic digesters.</title>
        <authorList>
            <person name="Campanaro S."/>
            <person name="Treu L."/>
            <person name="Rodriguez-R L.M."/>
            <person name="Kovalovszki A."/>
            <person name="Ziels R.M."/>
            <person name="Maus I."/>
            <person name="Zhu X."/>
            <person name="Kougias P.G."/>
            <person name="Basile A."/>
            <person name="Luo G."/>
            <person name="Schluter A."/>
            <person name="Konstantinidis K.T."/>
            <person name="Angelidaki I."/>
        </authorList>
    </citation>
    <scope>NUCLEOTIDE SEQUENCE [LARGE SCALE GENOMIC DNA]</scope>
    <source>
        <strain evidence="1">AS23ysBPME_344</strain>
    </source>
</reference>
<comment type="caution">
    <text evidence="1">The sequence shown here is derived from an EMBL/GenBank/DDBJ whole genome shotgun (WGS) entry which is preliminary data.</text>
</comment>
<evidence type="ECO:0000313" key="1">
    <source>
        <dbReference type="EMBL" id="NLP39940.1"/>
    </source>
</evidence>
<feature type="non-terminal residue" evidence="1">
    <location>
        <position position="83"/>
    </location>
</feature>
<sequence>MESRREGIAPGQRVVFSVTASCGECPMCRRGLTAKCVQVRKTGHEAVEEVPGRIPDAVASTAGCAVATVMAALEQAGDLCGRS</sequence>
<name>A0A7X8MWW9_9CORY</name>
<dbReference type="Gene3D" id="3.90.180.10">
    <property type="entry name" value="Medium-chain alcohol dehydrogenases, catalytic domain"/>
    <property type="match status" value="1"/>
</dbReference>